<evidence type="ECO:0000313" key="6">
    <source>
        <dbReference type="Proteomes" id="UP000199136"/>
    </source>
</evidence>
<evidence type="ECO:0000313" key="5">
    <source>
        <dbReference type="EMBL" id="SFQ15538.1"/>
    </source>
</evidence>
<comment type="cofactor">
    <cofactor evidence="2">
        <name>Mn(2+)</name>
        <dbReference type="ChEBI" id="CHEBI:29035"/>
    </cofactor>
    <text evidence="2">Binds 2 manganese ions per subunit.</text>
</comment>
<proteinExistence type="inferred from homology"/>
<dbReference type="STRING" id="82801.SAMN04488506_0810"/>
<dbReference type="InterPro" id="IPR007760">
    <property type="entry name" value="Mn_catalase"/>
</dbReference>
<comment type="cofactor">
    <cofactor evidence="3">
        <name>Ca(2+)</name>
        <dbReference type="ChEBI" id="CHEBI:29108"/>
    </cofactor>
    <text evidence="3">Binds 1 Ca(2+) ion per subunit.</text>
</comment>
<reference evidence="5 6" key="1">
    <citation type="submission" date="2016-10" db="EMBL/GenBank/DDBJ databases">
        <authorList>
            <person name="de Groot N.N."/>
        </authorList>
    </citation>
    <scope>NUCLEOTIDE SEQUENCE [LARGE SCALE GENOMIC DNA]</scope>
    <source>
        <strain evidence="5 6">DSM 20581</strain>
    </source>
</reference>
<evidence type="ECO:0000256" key="2">
    <source>
        <dbReference type="PIRSR" id="PIRSR607760-1"/>
    </source>
</evidence>
<gene>
    <name evidence="5" type="ORF">SAMN04488506_0810</name>
</gene>
<protein>
    <submittedName>
        <fullName evidence="5">Mn-containing catalase</fullName>
    </submittedName>
</protein>
<accession>A0A1I5W717</accession>
<feature type="binding site" evidence="3">
    <location>
        <position position="57"/>
    </location>
    <ligand>
        <name>Ca(2+)</name>
        <dbReference type="ChEBI" id="CHEBI:29108"/>
    </ligand>
</feature>
<evidence type="ECO:0000256" key="3">
    <source>
        <dbReference type="PIRSR" id="PIRSR607760-2"/>
    </source>
</evidence>
<feature type="region of interest" description="Disordered" evidence="4">
    <location>
        <begin position="255"/>
        <end position="274"/>
    </location>
</feature>
<feature type="binding site" evidence="2">
    <location>
        <position position="35"/>
    </location>
    <ligand>
        <name>Mn(2+)</name>
        <dbReference type="ChEBI" id="CHEBI:29035"/>
        <label>1</label>
    </ligand>
</feature>
<dbReference type="Gene3D" id="1.20.1260.10">
    <property type="match status" value="1"/>
</dbReference>
<keyword evidence="2" id="KW-0479">Metal-binding</keyword>
<feature type="binding site" evidence="3">
    <location>
        <position position="223"/>
    </location>
    <ligand>
        <name>Ca(2+)</name>
        <dbReference type="ChEBI" id="CHEBI:29108"/>
    </ligand>
</feature>
<sequence>MFTHTKKLQYHAKPSKPDPLMAKKLQEILGGQYGEMSVMNQYLFQGWNTRGNEKFKDMLLDTGTEEIGHIEMIATMIAQLLDDAPVDAQENAYKSDPAVAAIMGGMNPQHAIVNGLGAAPKDSVGVPWNGNYIISSGNLLADLRANINAESQGRLQVSRLYHMTDDPGVRDMLGFLLARDTMHQLQWIEAAKEIEDREGIVVPYDVPADWEVKEVNNILYNFSEGEESKSMVEGKKAADGREFRYESTPVAFADKPILKPAPPSLHNSTPMDKM</sequence>
<feature type="binding site" evidence="3">
    <location>
        <position position="61"/>
    </location>
    <ligand>
        <name>Ca(2+)</name>
        <dbReference type="ChEBI" id="CHEBI:29108"/>
    </ligand>
</feature>
<dbReference type="Pfam" id="PF05067">
    <property type="entry name" value="Mn_catalase"/>
    <property type="match status" value="1"/>
</dbReference>
<feature type="binding site" evidence="2">
    <location>
        <position position="150"/>
    </location>
    <ligand>
        <name>Mn(2+)</name>
        <dbReference type="ChEBI" id="CHEBI:29035"/>
        <label>1</label>
    </ligand>
</feature>
<dbReference type="AlphaFoldDB" id="A0A1I5W717"/>
<keyword evidence="6" id="KW-1185">Reference proteome</keyword>
<feature type="binding site" evidence="2">
    <location>
        <position position="66"/>
    </location>
    <ligand>
        <name>Mn(2+)</name>
        <dbReference type="ChEBI" id="CHEBI:29035"/>
        <label>2</label>
    </ligand>
</feature>
<feature type="binding site" evidence="2">
    <location>
        <position position="183"/>
    </location>
    <ligand>
        <name>Mn(2+)</name>
        <dbReference type="ChEBI" id="CHEBI:29035"/>
        <label>1</label>
    </ligand>
</feature>
<dbReference type="OrthoDB" id="9800585at2"/>
<dbReference type="InterPro" id="IPR027407">
    <property type="entry name" value="Mn_catalase_C"/>
</dbReference>
<dbReference type="InterPro" id="IPR009078">
    <property type="entry name" value="Ferritin-like_SF"/>
</dbReference>
<feature type="binding site" evidence="3">
    <location>
        <position position="225"/>
    </location>
    <ligand>
        <name>Ca(2+)</name>
        <dbReference type="ChEBI" id="CHEBI:29108"/>
    </ligand>
</feature>
<feature type="binding site" evidence="2">
    <location>
        <position position="69"/>
    </location>
    <ligand>
        <name>Mn(2+)</name>
        <dbReference type="ChEBI" id="CHEBI:29035"/>
        <label>1</label>
    </ligand>
</feature>
<keyword evidence="2" id="KW-0464">Manganese</keyword>
<dbReference type="EMBL" id="FOXW01000002">
    <property type="protein sequence ID" value="SFQ15538.1"/>
    <property type="molecule type" value="Genomic_DNA"/>
</dbReference>
<dbReference type="CDD" id="cd01051">
    <property type="entry name" value="Mn_catalase"/>
    <property type="match status" value="1"/>
</dbReference>
<evidence type="ECO:0000256" key="1">
    <source>
        <dbReference type="ARBA" id="ARBA00007644"/>
    </source>
</evidence>
<dbReference type="InterPro" id="IPR012347">
    <property type="entry name" value="Ferritin-like"/>
</dbReference>
<dbReference type="RefSeq" id="WP_092479864.1">
    <property type="nucleotide sequence ID" value="NZ_FOXW01000002.1"/>
</dbReference>
<dbReference type="InterPro" id="IPR039377">
    <property type="entry name" value="Mn_catalase_dom"/>
</dbReference>
<keyword evidence="3" id="KW-0106">Calcium</keyword>
<dbReference type="Proteomes" id="UP000199136">
    <property type="component" value="Unassembled WGS sequence"/>
</dbReference>
<comment type="similarity">
    <text evidence="1">Belongs to the manganese catalase family.</text>
</comment>
<dbReference type="GO" id="GO:0046872">
    <property type="term" value="F:metal ion binding"/>
    <property type="evidence" value="ECO:0007669"/>
    <property type="project" value="UniProtKB-KW"/>
</dbReference>
<dbReference type="SUPFAM" id="SSF47240">
    <property type="entry name" value="Ferritin-like"/>
    <property type="match status" value="1"/>
</dbReference>
<evidence type="ECO:0000256" key="4">
    <source>
        <dbReference type="SAM" id="MobiDB-lite"/>
    </source>
</evidence>
<name>A0A1I5W717_9LACT</name>
<dbReference type="Gene3D" id="3.30.1530.10">
    <property type="entry name" value="manganese catalase, domain 2, chain A"/>
    <property type="match status" value="1"/>
</dbReference>
<feature type="binding site" evidence="3">
    <location>
        <position position="221"/>
    </location>
    <ligand>
        <name>Ca(2+)</name>
        <dbReference type="ChEBI" id="CHEBI:29108"/>
    </ligand>
</feature>
<organism evidence="5 6">
    <name type="scientific">Desemzia incerta</name>
    <dbReference type="NCBI Taxonomy" id="82801"/>
    <lineage>
        <taxon>Bacteria</taxon>
        <taxon>Bacillati</taxon>
        <taxon>Bacillota</taxon>
        <taxon>Bacilli</taxon>
        <taxon>Lactobacillales</taxon>
        <taxon>Carnobacteriaceae</taxon>
        <taxon>Desemzia</taxon>
    </lineage>
</organism>
<feature type="compositionally biased region" description="Polar residues" evidence="4">
    <location>
        <begin position="265"/>
        <end position="274"/>
    </location>
</feature>